<evidence type="ECO:0000313" key="5">
    <source>
        <dbReference type="EMBL" id="ODQ80418.1"/>
    </source>
</evidence>
<proteinExistence type="inferred from homology"/>
<gene>
    <name evidence="5" type="ORF">BABINDRAFT_166750</name>
</gene>
<dbReference type="GO" id="GO:0005829">
    <property type="term" value="C:cytosol"/>
    <property type="evidence" value="ECO:0007669"/>
    <property type="project" value="EnsemblFungi"/>
</dbReference>
<dbReference type="OrthoDB" id="19419at2759"/>
<accession>A0A1E3QS03</accession>
<feature type="compositionally biased region" description="Acidic residues" evidence="4">
    <location>
        <begin position="223"/>
        <end position="243"/>
    </location>
</feature>
<dbReference type="GeneID" id="30148308"/>
<keyword evidence="3" id="KW-0175">Coiled coil</keyword>
<dbReference type="GO" id="GO:0006335">
    <property type="term" value="P:DNA replication-dependent chromatin assembly"/>
    <property type="evidence" value="ECO:0007669"/>
    <property type="project" value="EnsemblFungi"/>
</dbReference>
<evidence type="ECO:0008006" key="7">
    <source>
        <dbReference type="Google" id="ProtNLM"/>
    </source>
</evidence>
<organism evidence="5 6">
    <name type="scientific">Babjeviella inositovora NRRL Y-12698</name>
    <dbReference type="NCBI Taxonomy" id="984486"/>
    <lineage>
        <taxon>Eukaryota</taxon>
        <taxon>Fungi</taxon>
        <taxon>Dikarya</taxon>
        <taxon>Ascomycota</taxon>
        <taxon>Saccharomycotina</taxon>
        <taxon>Pichiomycetes</taxon>
        <taxon>Serinales incertae sedis</taxon>
        <taxon>Babjeviella</taxon>
    </lineage>
</organism>
<dbReference type="SUPFAM" id="SSF143113">
    <property type="entry name" value="NAP-like"/>
    <property type="match status" value="1"/>
</dbReference>
<dbReference type="EMBL" id="KV454430">
    <property type="protein sequence ID" value="ODQ80418.1"/>
    <property type="molecule type" value="Genomic_DNA"/>
</dbReference>
<dbReference type="STRING" id="984486.A0A1E3QS03"/>
<sequence>MSDTETNLLENTLVGLAGIEQEVDQAERDADIFRIKKTHPIYIKRRQLLLDVPKFWYIVIAQNEDFIDYIGPEDLKFLEFVKDIYVEYDVATNDEATNPRDFSITFQFEAPHGEIAAQSVTKKFKTVMDEDNHEERLISTVASVEWPVELASITPHLIADKTSAEGKKKYRLGMRSFFAWFKWTGLKPGKEFRNGEELTRLIVEELFPYAVKYYTEAVPGLNEDSEDESSEELDLSGEEEEEENATKKRKL</sequence>
<dbReference type="Pfam" id="PF00956">
    <property type="entry name" value="NAP"/>
    <property type="match status" value="1"/>
</dbReference>
<feature type="coiled-coil region" evidence="3">
    <location>
        <begin position="9"/>
        <end position="36"/>
    </location>
</feature>
<keyword evidence="6" id="KW-1185">Reference proteome</keyword>
<evidence type="ECO:0000256" key="3">
    <source>
        <dbReference type="SAM" id="Coils"/>
    </source>
</evidence>
<comment type="similarity">
    <text evidence="1 2">Belongs to the nucleosome assembly protein (NAP) family.</text>
</comment>
<dbReference type="Gene3D" id="3.30.1120.90">
    <property type="entry name" value="Nucleosome assembly protein"/>
    <property type="match status" value="1"/>
</dbReference>
<dbReference type="Proteomes" id="UP000094336">
    <property type="component" value="Unassembled WGS sequence"/>
</dbReference>
<dbReference type="GO" id="GO:0006334">
    <property type="term" value="P:nucleosome assembly"/>
    <property type="evidence" value="ECO:0007669"/>
    <property type="project" value="EnsemblFungi"/>
</dbReference>
<dbReference type="GO" id="GO:0070775">
    <property type="term" value="C:H3 histone acetyltransferase complex"/>
    <property type="evidence" value="ECO:0007669"/>
    <property type="project" value="EnsemblFungi"/>
</dbReference>
<name>A0A1E3QS03_9ASCO</name>
<protein>
    <recommendedName>
        <fullName evidence="7">Vacuolar protein sorting-associated protein 75</fullName>
    </recommendedName>
</protein>
<dbReference type="GO" id="GO:0042393">
    <property type="term" value="F:histone binding"/>
    <property type="evidence" value="ECO:0007669"/>
    <property type="project" value="EnsemblFungi"/>
</dbReference>
<evidence type="ECO:0000313" key="6">
    <source>
        <dbReference type="Proteomes" id="UP000094336"/>
    </source>
</evidence>
<dbReference type="InterPro" id="IPR002164">
    <property type="entry name" value="NAP_family"/>
</dbReference>
<dbReference type="GO" id="GO:0006303">
    <property type="term" value="P:double-strand break repair via nonhomologous end joining"/>
    <property type="evidence" value="ECO:0007669"/>
    <property type="project" value="EnsemblFungi"/>
</dbReference>
<dbReference type="GO" id="GO:0042802">
    <property type="term" value="F:identical protein binding"/>
    <property type="evidence" value="ECO:0007669"/>
    <property type="project" value="EnsemblFungi"/>
</dbReference>
<dbReference type="InterPro" id="IPR037231">
    <property type="entry name" value="NAP-like_sf"/>
</dbReference>
<reference evidence="6" key="1">
    <citation type="submission" date="2016-05" db="EMBL/GenBank/DDBJ databases">
        <title>Comparative genomics of biotechnologically important yeasts.</title>
        <authorList>
            <consortium name="DOE Joint Genome Institute"/>
            <person name="Riley R."/>
            <person name="Haridas S."/>
            <person name="Wolfe K.H."/>
            <person name="Lopes M.R."/>
            <person name="Hittinger C.T."/>
            <person name="Goker M."/>
            <person name="Salamov A."/>
            <person name="Wisecaver J."/>
            <person name="Long T.M."/>
            <person name="Aerts A.L."/>
            <person name="Barry K."/>
            <person name="Choi C."/>
            <person name="Clum A."/>
            <person name="Coughlan A.Y."/>
            <person name="Deshpande S."/>
            <person name="Douglass A.P."/>
            <person name="Hanson S.J."/>
            <person name="Klenk H.-P."/>
            <person name="Labutti K."/>
            <person name="Lapidus A."/>
            <person name="Lindquist E."/>
            <person name="Lipzen A."/>
            <person name="Meier-Kolthoff J.P."/>
            <person name="Ohm R.A."/>
            <person name="Otillar R.P."/>
            <person name="Pangilinan J."/>
            <person name="Peng Y."/>
            <person name="Rokas A."/>
            <person name="Rosa C.A."/>
            <person name="Scheuner C."/>
            <person name="Sibirny A.A."/>
            <person name="Slot J.C."/>
            <person name="Stielow J.B."/>
            <person name="Sun H."/>
            <person name="Kurtzman C.P."/>
            <person name="Blackwell M."/>
            <person name="Grigoriev I.V."/>
            <person name="Jeffries T.W."/>
        </authorList>
    </citation>
    <scope>NUCLEOTIDE SEQUENCE [LARGE SCALE GENOMIC DNA]</scope>
    <source>
        <strain evidence="6">NRRL Y-12698</strain>
    </source>
</reference>
<dbReference type="PANTHER" id="PTHR11875">
    <property type="entry name" value="TESTIS-SPECIFIC Y-ENCODED PROTEIN"/>
    <property type="match status" value="1"/>
</dbReference>
<dbReference type="GO" id="GO:0010698">
    <property type="term" value="F:acetyltransferase activator activity"/>
    <property type="evidence" value="ECO:0007669"/>
    <property type="project" value="EnsemblFungi"/>
</dbReference>
<dbReference type="RefSeq" id="XP_018985746.1">
    <property type="nucleotide sequence ID" value="XM_019130455.1"/>
</dbReference>
<evidence type="ECO:0000256" key="4">
    <source>
        <dbReference type="SAM" id="MobiDB-lite"/>
    </source>
</evidence>
<dbReference type="AlphaFoldDB" id="A0A1E3QS03"/>
<evidence type="ECO:0000256" key="2">
    <source>
        <dbReference type="RuleBase" id="RU003876"/>
    </source>
</evidence>
<feature type="region of interest" description="Disordered" evidence="4">
    <location>
        <begin position="220"/>
        <end position="251"/>
    </location>
</feature>
<evidence type="ECO:0000256" key="1">
    <source>
        <dbReference type="ARBA" id="ARBA00009947"/>
    </source>
</evidence>
<dbReference type="GO" id="GO:0005634">
    <property type="term" value="C:nucleus"/>
    <property type="evidence" value="ECO:0007669"/>
    <property type="project" value="EnsemblFungi"/>
</dbReference>